<gene>
    <name evidence="2" type="ORF">DLJ53_27240</name>
</gene>
<feature type="domain" description="Beta-lactamase-related" evidence="1">
    <location>
        <begin position="21"/>
        <end position="280"/>
    </location>
</feature>
<accession>A0A8B2NLB8</accession>
<evidence type="ECO:0000259" key="1">
    <source>
        <dbReference type="Pfam" id="PF00144"/>
    </source>
</evidence>
<comment type="caution">
    <text evidence="2">The sequence shown here is derived from an EMBL/GenBank/DDBJ whole genome shotgun (WGS) entry which is preliminary data.</text>
</comment>
<dbReference type="EMBL" id="QHHQ01000007">
    <property type="protein sequence ID" value="RAH98393.1"/>
    <property type="molecule type" value="Genomic_DNA"/>
</dbReference>
<evidence type="ECO:0000313" key="3">
    <source>
        <dbReference type="Proteomes" id="UP000249590"/>
    </source>
</evidence>
<dbReference type="InterPro" id="IPR012338">
    <property type="entry name" value="Beta-lactam/transpept-like"/>
</dbReference>
<dbReference type="SUPFAM" id="SSF56601">
    <property type="entry name" value="beta-lactamase/transpeptidase-like"/>
    <property type="match status" value="1"/>
</dbReference>
<dbReference type="InterPro" id="IPR001466">
    <property type="entry name" value="Beta-lactam-related"/>
</dbReference>
<sequence>MTSTQRIHSCRITRTGIRSETCDPTLVFPYWSFTKSVIAICGLTLAEAGRIDLDARLASEAFTLRQLLQHTAGLPDYSTLKAYRDAVANDEEPWSRDELLEAALAQGRLFAPGAGWSYSNVGYMLARECIEDAAERPFGSLFSALIGERLGLESVELATTRDEFARVCWEGARTYHPGWVYHGCLIGTAEDAARLLHGLFTGRLLGEVTLERMLDPYPLGGVIEGRPWTQCGYGLGLMNGRFGAAGRAIGHSGGGPFCVNAVYHFPDRDDPMTVASFTDGRNEGIAEFAAAGYAARDT</sequence>
<dbReference type="InterPro" id="IPR050789">
    <property type="entry name" value="Diverse_Enzym_Activities"/>
</dbReference>
<dbReference type="Pfam" id="PF00144">
    <property type="entry name" value="Beta-lactamase"/>
    <property type="match status" value="1"/>
</dbReference>
<dbReference type="Gene3D" id="3.40.710.10">
    <property type="entry name" value="DD-peptidase/beta-lactamase superfamily"/>
    <property type="match status" value="1"/>
</dbReference>
<dbReference type="OrthoDB" id="5377981at2"/>
<proteinExistence type="predicted"/>
<keyword evidence="2" id="KW-0378">Hydrolase</keyword>
<protein>
    <submittedName>
        <fullName evidence="2">Serine hydrolase</fullName>
    </submittedName>
</protein>
<organism evidence="2 3">
    <name type="scientific">Acuticoccus sediminis</name>
    <dbReference type="NCBI Taxonomy" id="2184697"/>
    <lineage>
        <taxon>Bacteria</taxon>
        <taxon>Pseudomonadati</taxon>
        <taxon>Pseudomonadota</taxon>
        <taxon>Alphaproteobacteria</taxon>
        <taxon>Hyphomicrobiales</taxon>
        <taxon>Amorphaceae</taxon>
        <taxon>Acuticoccus</taxon>
    </lineage>
</organism>
<dbReference type="GO" id="GO:0016787">
    <property type="term" value="F:hydrolase activity"/>
    <property type="evidence" value="ECO:0007669"/>
    <property type="project" value="UniProtKB-KW"/>
</dbReference>
<dbReference type="PANTHER" id="PTHR43283">
    <property type="entry name" value="BETA-LACTAMASE-RELATED"/>
    <property type="match status" value="1"/>
</dbReference>
<keyword evidence="3" id="KW-1185">Reference proteome</keyword>
<dbReference type="RefSeq" id="WP_111351266.1">
    <property type="nucleotide sequence ID" value="NZ_QHHQ01000007.1"/>
</dbReference>
<dbReference type="Proteomes" id="UP000249590">
    <property type="component" value="Unassembled WGS sequence"/>
</dbReference>
<evidence type="ECO:0000313" key="2">
    <source>
        <dbReference type="EMBL" id="RAH98393.1"/>
    </source>
</evidence>
<dbReference type="AlphaFoldDB" id="A0A8B2NLB8"/>
<reference evidence="2 3" key="1">
    <citation type="submission" date="2018-05" db="EMBL/GenBank/DDBJ databases">
        <title>Acuticoccus sediminis sp. nov., isolated from deep-sea sediment of Indian Ocean.</title>
        <authorList>
            <person name="Liu X."/>
            <person name="Lai Q."/>
            <person name="Du Y."/>
            <person name="Sun F."/>
            <person name="Zhang X."/>
            <person name="Wang S."/>
            <person name="Shao Z."/>
        </authorList>
    </citation>
    <scope>NUCLEOTIDE SEQUENCE [LARGE SCALE GENOMIC DNA]</scope>
    <source>
        <strain evidence="2 3">PTG4-2</strain>
    </source>
</reference>
<name>A0A8B2NLB8_9HYPH</name>